<evidence type="ECO:0000256" key="8">
    <source>
        <dbReference type="ARBA" id="ARBA00022982"/>
    </source>
</evidence>
<keyword evidence="15" id="KW-1185">Reference proteome</keyword>
<keyword evidence="9" id="KW-1133">Transmembrane helix</keyword>
<keyword evidence="4" id="KW-0813">Transport</keyword>
<gene>
    <name evidence="14" type="ORF">EB796_025175</name>
</gene>
<dbReference type="OrthoDB" id="5818798at2759"/>
<name>A0A7J7IRJ6_BUGNE</name>
<dbReference type="InterPro" id="IPR009866">
    <property type="entry name" value="NADH_UbQ_OxRdtase_NDUFB4_su"/>
</dbReference>
<accession>A0A7J7IRJ6</accession>
<dbReference type="Proteomes" id="UP000593567">
    <property type="component" value="Unassembled WGS sequence"/>
</dbReference>
<keyword evidence="5" id="KW-0679">Respiratory chain</keyword>
<dbReference type="PANTHER" id="PTHR15469:SF0">
    <property type="entry name" value="NADH DEHYDROGENASE [UBIQUINONE] 1 BETA SUBCOMPLEX SUBUNIT 4"/>
    <property type="match status" value="1"/>
</dbReference>
<dbReference type="PANTHER" id="PTHR15469">
    <property type="entry name" value="NADH-UBIQUINONE OXIDOREDUCTASE B15 SUBUNIT"/>
    <property type="match status" value="1"/>
</dbReference>
<evidence type="ECO:0000256" key="5">
    <source>
        <dbReference type="ARBA" id="ARBA00022660"/>
    </source>
</evidence>
<evidence type="ECO:0000313" key="15">
    <source>
        <dbReference type="Proteomes" id="UP000593567"/>
    </source>
</evidence>
<evidence type="ECO:0000256" key="11">
    <source>
        <dbReference type="ARBA" id="ARBA00023136"/>
    </source>
</evidence>
<evidence type="ECO:0000256" key="7">
    <source>
        <dbReference type="ARBA" id="ARBA00022792"/>
    </source>
</evidence>
<comment type="similarity">
    <text evidence="2">Belongs to the complex I NDUFB4 subunit family.</text>
</comment>
<sequence length="138" mass="16056">MAGDAVKPKLDTSKIYYATREELEAAKARASIRQSAKAEFQKKYTNPLKGVSGGGYIFDPSMQRFMSMKVSLYDSHRATPRNTWAFLWTTVIPIFAIYKYLTHELDTREKVFRSGAVPYKERFITYFIERAYKMDLLK</sequence>
<evidence type="ECO:0000256" key="1">
    <source>
        <dbReference type="ARBA" id="ARBA00004434"/>
    </source>
</evidence>
<evidence type="ECO:0000256" key="12">
    <source>
        <dbReference type="ARBA" id="ARBA00030212"/>
    </source>
</evidence>
<proteinExistence type="inferred from homology"/>
<evidence type="ECO:0000256" key="4">
    <source>
        <dbReference type="ARBA" id="ARBA00022448"/>
    </source>
</evidence>
<evidence type="ECO:0000256" key="10">
    <source>
        <dbReference type="ARBA" id="ARBA00023128"/>
    </source>
</evidence>
<keyword evidence="7" id="KW-0999">Mitochondrion inner membrane</keyword>
<comment type="subcellular location">
    <subcellularLocation>
        <location evidence="1">Mitochondrion inner membrane</location>
        <topology evidence="1">Single-pass membrane protein</topology>
    </subcellularLocation>
</comment>
<dbReference type="Pfam" id="PF07225">
    <property type="entry name" value="NDUF_B4"/>
    <property type="match status" value="1"/>
</dbReference>
<evidence type="ECO:0000256" key="6">
    <source>
        <dbReference type="ARBA" id="ARBA00022692"/>
    </source>
</evidence>
<evidence type="ECO:0000256" key="9">
    <source>
        <dbReference type="ARBA" id="ARBA00022989"/>
    </source>
</evidence>
<reference evidence="14" key="1">
    <citation type="submission" date="2020-06" db="EMBL/GenBank/DDBJ databases">
        <title>Draft genome of Bugula neritina, a colonial animal packing powerful symbionts and potential medicines.</title>
        <authorList>
            <person name="Rayko M."/>
        </authorList>
    </citation>
    <scope>NUCLEOTIDE SEQUENCE [LARGE SCALE GENOMIC DNA]</scope>
    <source>
        <strain evidence="14">Kwan_BN1</strain>
    </source>
</reference>
<dbReference type="GO" id="GO:0005743">
    <property type="term" value="C:mitochondrial inner membrane"/>
    <property type="evidence" value="ECO:0007669"/>
    <property type="project" value="UniProtKB-SubCell"/>
</dbReference>
<organism evidence="14 15">
    <name type="scientific">Bugula neritina</name>
    <name type="common">Brown bryozoan</name>
    <name type="synonym">Sertularia neritina</name>
    <dbReference type="NCBI Taxonomy" id="10212"/>
    <lineage>
        <taxon>Eukaryota</taxon>
        <taxon>Metazoa</taxon>
        <taxon>Spiralia</taxon>
        <taxon>Lophotrochozoa</taxon>
        <taxon>Bryozoa</taxon>
        <taxon>Gymnolaemata</taxon>
        <taxon>Cheilostomatida</taxon>
        <taxon>Flustrina</taxon>
        <taxon>Buguloidea</taxon>
        <taxon>Bugulidae</taxon>
        <taxon>Bugula</taxon>
    </lineage>
</organism>
<dbReference type="EMBL" id="VXIV02003520">
    <property type="protein sequence ID" value="KAF6016520.1"/>
    <property type="molecule type" value="Genomic_DNA"/>
</dbReference>
<evidence type="ECO:0000256" key="13">
    <source>
        <dbReference type="ARBA" id="ARBA00030987"/>
    </source>
</evidence>
<evidence type="ECO:0000313" key="14">
    <source>
        <dbReference type="EMBL" id="KAF6016520.1"/>
    </source>
</evidence>
<comment type="caution">
    <text evidence="14">The sequence shown here is derived from an EMBL/GenBank/DDBJ whole genome shotgun (WGS) entry which is preliminary data.</text>
</comment>
<keyword evidence="11" id="KW-0472">Membrane</keyword>
<dbReference type="AlphaFoldDB" id="A0A7J7IRJ6"/>
<protein>
    <recommendedName>
        <fullName evidence="3">NADH dehydrogenase [ubiquinone] 1 beta subcomplex subunit 4</fullName>
    </recommendedName>
    <alternativeName>
        <fullName evidence="12">Complex I-B15</fullName>
    </alternativeName>
    <alternativeName>
        <fullName evidence="13">NADH-ubiquinone oxidoreductase B15 subunit</fullName>
    </alternativeName>
</protein>
<keyword evidence="10" id="KW-0496">Mitochondrion</keyword>
<keyword evidence="8" id="KW-0249">Electron transport</keyword>
<evidence type="ECO:0000256" key="2">
    <source>
        <dbReference type="ARBA" id="ARBA00007260"/>
    </source>
</evidence>
<evidence type="ECO:0000256" key="3">
    <source>
        <dbReference type="ARBA" id="ARBA00018681"/>
    </source>
</evidence>
<keyword evidence="6" id="KW-0812">Transmembrane</keyword>